<gene>
    <name evidence="18" type="primary">TDRD1</name>
    <name evidence="18" type="synonym">tdrd1</name>
</gene>
<feature type="domain" description="MYND-type" evidence="17">
    <location>
        <begin position="83"/>
        <end position="119"/>
    </location>
</feature>
<dbReference type="Ensembl" id="ENSSAUT00010044889.1">
    <property type="protein sequence ID" value="ENSSAUP00010042652.1"/>
    <property type="gene ID" value="ENSSAUG00010017782.1"/>
</dbReference>
<keyword evidence="6 14" id="KW-0863">Zinc-finger</keyword>
<dbReference type="GeneTree" id="ENSGT00940000158754"/>
<evidence type="ECO:0000256" key="5">
    <source>
        <dbReference type="ARBA" id="ARBA00022737"/>
    </source>
</evidence>
<evidence type="ECO:0000259" key="16">
    <source>
        <dbReference type="PROSITE" id="PS50304"/>
    </source>
</evidence>
<dbReference type="PROSITE" id="PS50304">
    <property type="entry name" value="TUDOR"/>
    <property type="match status" value="4"/>
</dbReference>
<sequence length="1165" mass="127523">QHSGSMYPSFSPNLVRPNLPLRKPSSSPMALGASLAPRLSISTDVTPARPSPDATGDGKSMSPLCFFSKVSGSTPPALTVYFCNYCGQQGNFRCKRCKKTPYCSVVCQTEDWKAHRHVCKPMEPEPVKEKPKETTASPVTEDKVGLLESKTCDDAPSPQRVYLNDLQMTKVITGTHIQASVVEFYSPGRFFMVAQSPELLGALNSISTELQKTYSCPSVTTYVPCTGEVCAVQFSCDMNWYRGFVQALAPDQKKANVLYIDFGNEEDVPVERIRPLAANIPTFCPCAMECRIAGVVPVAGNWSGECCIAVRQLLAGKTVTVKLVDMLEHGRIHTVDIQLSMGKQLSTFLLDHGYAAEETVNRTPTEQEIRGMVSASLENFRRLSDGKDNNTWAKRPEPITQVVGDSFPAVVTHLHSPSEILVQKVENAGVIQELQLKLREHCSQVPAPQNFRPALCTVCCAQFSEDKQWYRAEVLAYSSEERVCVGYLDFGNSEEVDLAHLRPISPELLALPMQAVPCGLAGVQPVGESWSEDCVMVLQKTVLHRILRVEIQGVHEGKALVALYDESSDPQVNAVEMLISAGFSVPAPVTTSHEHQVEQKVTTAAAEPHGPPPACEPLLWSYTELPSDGQTVALLASVVENPQEFYCRINNPTDHQRLIELGAELKQHCEANASPFVPKVGVPCCAKFPGDGAWYRAMVNEMSEDETSVNFVDYGSCMKVKNKNLRPITPRLLTLPFQAVRCSLAGVEPLGSEWSSEALLWFQTLVDGEKLSARVLSVSEQGYNVKLESRGQDMAVALISEQLAKAPGAIPKETHGTTGSEAKHQEKIEENEHSHKQAQASSQTGASYKEIPTEGTATPSEDPSFPVDWKTMELPLNETFQPLIPAAISPSLFYLLSPSRVDQQKLQGVMMELATYCSNNQTSLSSTVLSRPTPGAACCAQFSADNNWYRAVVLEVGENELRVMYADYCNTEKVPLSRILPIPRHLLQLPFQITRCALTGREHFPAEWPEEVLQVFQNLLSNGVLATVQSFDGSANMLSLTLHPEAGGGNLTAMIMDILQAQAKSSPCPSTTQKAEQTDSSTLASSICAASTDCPSTPETQKRLNSLNTPTGPPPETQTTAPQQRKNTSLTPEDGFMLLLSQIDHLEQLVQLQLSLIQQLVAQTK</sequence>
<evidence type="ECO:0000256" key="12">
    <source>
        <dbReference type="ARBA" id="ARBA00060949"/>
    </source>
</evidence>
<reference evidence="18" key="2">
    <citation type="submission" date="2025-08" db="UniProtKB">
        <authorList>
            <consortium name="Ensembl"/>
        </authorList>
    </citation>
    <scope>IDENTIFICATION</scope>
</reference>
<dbReference type="SUPFAM" id="SSF63748">
    <property type="entry name" value="Tudor/PWWP/MBT"/>
    <property type="match status" value="4"/>
</dbReference>
<dbReference type="InterPro" id="IPR050621">
    <property type="entry name" value="Tudor_domain_containing"/>
</dbReference>
<reference evidence="18" key="3">
    <citation type="submission" date="2025-09" db="UniProtKB">
        <authorList>
            <consortium name="Ensembl"/>
        </authorList>
    </citation>
    <scope>IDENTIFICATION</scope>
</reference>
<dbReference type="FunFam" id="2.30.30.140:FF:000018">
    <property type="entry name" value="Serine/threonine-protein kinase 31"/>
    <property type="match status" value="3"/>
</dbReference>
<feature type="region of interest" description="Disordered" evidence="15">
    <location>
        <begin position="807"/>
        <end position="865"/>
    </location>
</feature>
<keyword evidence="10" id="KW-0469">Meiosis</keyword>
<feature type="domain" description="Tudor" evidence="16">
    <location>
        <begin position="677"/>
        <end position="735"/>
    </location>
</feature>
<keyword evidence="9" id="KW-0943">RNA-mediated gene silencing</keyword>
<dbReference type="SUPFAM" id="SSF144232">
    <property type="entry name" value="HIT/MYND zinc finger-like"/>
    <property type="match status" value="1"/>
</dbReference>
<feature type="compositionally biased region" description="Polar residues" evidence="15">
    <location>
        <begin position="837"/>
        <end position="846"/>
    </location>
</feature>
<evidence type="ECO:0000313" key="19">
    <source>
        <dbReference type="Proteomes" id="UP000472265"/>
    </source>
</evidence>
<keyword evidence="5" id="KW-0677">Repeat</keyword>
<evidence type="ECO:0000256" key="8">
    <source>
        <dbReference type="ARBA" id="ARBA00022833"/>
    </source>
</evidence>
<keyword evidence="19" id="KW-1185">Reference proteome</keyword>
<dbReference type="GO" id="GO:0031047">
    <property type="term" value="P:regulatory ncRNA-mediated gene silencing"/>
    <property type="evidence" value="ECO:0007669"/>
    <property type="project" value="UniProtKB-KW"/>
</dbReference>
<dbReference type="SMART" id="SM00333">
    <property type="entry name" value="TUDOR"/>
    <property type="match status" value="4"/>
</dbReference>
<evidence type="ECO:0000256" key="1">
    <source>
        <dbReference type="ARBA" id="ARBA00004496"/>
    </source>
</evidence>
<dbReference type="PANTHER" id="PTHR22948:SF29">
    <property type="entry name" value="FI02030P-RELATED"/>
    <property type="match status" value="1"/>
</dbReference>
<evidence type="ECO:0000256" key="10">
    <source>
        <dbReference type="ARBA" id="ARBA00023254"/>
    </source>
</evidence>
<protein>
    <recommendedName>
        <fullName evidence="13">Tudor domain-containing protein 1</fullName>
    </recommendedName>
</protein>
<feature type="domain" description="Tudor" evidence="16">
    <location>
        <begin position="931"/>
        <end position="989"/>
    </location>
</feature>
<keyword evidence="4" id="KW-0479">Metal-binding</keyword>
<proteinExistence type="inferred from homology"/>
<evidence type="ECO:0000256" key="4">
    <source>
        <dbReference type="ARBA" id="ARBA00022723"/>
    </source>
</evidence>
<dbReference type="Gene3D" id="6.10.140.2220">
    <property type="match status" value="1"/>
</dbReference>
<dbReference type="GO" id="GO:0005737">
    <property type="term" value="C:cytoplasm"/>
    <property type="evidence" value="ECO:0007669"/>
    <property type="project" value="UniProtKB-SubCell"/>
</dbReference>
<reference evidence="18" key="1">
    <citation type="submission" date="2021-04" db="EMBL/GenBank/DDBJ databases">
        <authorList>
            <consortium name="Wellcome Sanger Institute Data Sharing"/>
        </authorList>
    </citation>
    <scope>NUCLEOTIDE SEQUENCE [LARGE SCALE GENOMIC DNA]</scope>
</reference>
<comment type="similarity">
    <text evidence="12">Belongs to the TDRD1 family.</text>
</comment>
<keyword evidence="8" id="KW-0862">Zinc</keyword>
<dbReference type="AlphaFoldDB" id="A0A671WUG6"/>
<feature type="region of interest" description="Disordered" evidence="15">
    <location>
        <begin position="1090"/>
        <end position="1130"/>
    </location>
</feature>
<dbReference type="Pfam" id="PF01753">
    <property type="entry name" value="zf-MYND"/>
    <property type="match status" value="1"/>
</dbReference>
<accession>A0A671WUG6</accession>
<dbReference type="GO" id="GO:0030154">
    <property type="term" value="P:cell differentiation"/>
    <property type="evidence" value="ECO:0007669"/>
    <property type="project" value="UniProtKB-KW"/>
</dbReference>
<feature type="domain" description="Tudor" evidence="16">
    <location>
        <begin position="223"/>
        <end position="283"/>
    </location>
</feature>
<keyword evidence="3" id="KW-0963">Cytoplasm</keyword>
<dbReference type="InterPro" id="IPR047377">
    <property type="entry name" value="Tudor_TDRD1_rpt2"/>
</dbReference>
<evidence type="ECO:0000256" key="6">
    <source>
        <dbReference type="ARBA" id="ARBA00022771"/>
    </source>
</evidence>
<feature type="domain" description="Tudor" evidence="16">
    <location>
        <begin position="452"/>
        <end position="511"/>
    </location>
</feature>
<evidence type="ECO:0000256" key="11">
    <source>
        <dbReference type="ARBA" id="ARBA00060128"/>
    </source>
</evidence>
<dbReference type="Gene3D" id="2.30.30.140">
    <property type="match status" value="4"/>
</dbReference>
<evidence type="ECO:0000256" key="9">
    <source>
        <dbReference type="ARBA" id="ARBA00023158"/>
    </source>
</evidence>
<dbReference type="Gene3D" id="2.40.50.90">
    <property type="match status" value="4"/>
</dbReference>
<comment type="subcellular location">
    <subcellularLocation>
        <location evidence="1">Cytoplasm</location>
    </subcellularLocation>
</comment>
<organism evidence="18 19">
    <name type="scientific">Sparus aurata</name>
    <name type="common">Gilthead sea bream</name>
    <dbReference type="NCBI Taxonomy" id="8175"/>
    <lineage>
        <taxon>Eukaryota</taxon>
        <taxon>Metazoa</taxon>
        <taxon>Chordata</taxon>
        <taxon>Craniata</taxon>
        <taxon>Vertebrata</taxon>
        <taxon>Euteleostomi</taxon>
        <taxon>Actinopterygii</taxon>
        <taxon>Neopterygii</taxon>
        <taxon>Teleostei</taxon>
        <taxon>Neoteleostei</taxon>
        <taxon>Acanthomorphata</taxon>
        <taxon>Eupercaria</taxon>
        <taxon>Spariformes</taxon>
        <taxon>Sparidae</taxon>
        <taxon>Sparus</taxon>
    </lineage>
</organism>
<evidence type="ECO:0000256" key="7">
    <source>
        <dbReference type="ARBA" id="ARBA00022782"/>
    </source>
</evidence>
<name>A0A671WUG6_SPAAU</name>
<evidence type="ECO:0000259" key="17">
    <source>
        <dbReference type="PROSITE" id="PS50865"/>
    </source>
</evidence>
<dbReference type="PROSITE" id="PS50865">
    <property type="entry name" value="ZF_MYND_2"/>
    <property type="match status" value="1"/>
</dbReference>
<evidence type="ECO:0000313" key="18">
    <source>
        <dbReference type="Ensembl" id="ENSSAUP00010042652.1"/>
    </source>
</evidence>
<dbReference type="InterPro" id="IPR002893">
    <property type="entry name" value="Znf_MYND"/>
</dbReference>
<feature type="compositionally biased region" description="Polar residues" evidence="15">
    <location>
        <begin position="1090"/>
        <end position="1108"/>
    </location>
</feature>
<comment type="function">
    <text evidence="11">Plays a central role during spermatogenesis by participating in the repression transposable elements and preventing their mobilization, which is essential for the germline integrity. Acts via the piRNA metabolic process, which mediates the repression of transposable elements during meiosis by forming complexes composed of piRNAs and Piwi proteins and governs the methylation and subsequent repression of transposons. Required for the localization of Piwi proteins to the meiotic nuage. Involved in the piRNA metabolic process by ensuring the entry of correct transcripts into the normal piRNA pool and limiting the entry of cellular transcripts into the piRNA pathway. May act by allowing the recruitment of piRNA biogenesis or loading factors that ensure the correct entry of transcripts and piRNAs into Piwi proteins.</text>
</comment>
<dbReference type="GO" id="GO:0008270">
    <property type="term" value="F:zinc ion binding"/>
    <property type="evidence" value="ECO:0007669"/>
    <property type="project" value="UniProtKB-KW"/>
</dbReference>
<dbReference type="FunFam" id="6.10.140.2220:FF:000011">
    <property type="entry name" value="Tudor domain containing 1"/>
    <property type="match status" value="1"/>
</dbReference>
<keyword evidence="2" id="KW-0217">Developmental protein</keyword>
<keyword evidence="7" id="KW-0221">Differentiation</keyword>
<dbReference type="CDD" id="cd20409">
    <property type="entry name" value="Tudor_TDRD1_rpt2"/>
    <property type="match status" value="1"/>
</dbReference>
<dbReference type="Pfam" id="PF00567">
    <property type="entry name" value="TUDOR"/>
    <property type="match status" value="4"/>
</dbReference>
<dbReference type="PROSITE" id="PS01360">
    <property type="entry name" value="ZF_MYND_1"/>
    <property type="match status" value="1"/>
</dbReference>
<feature type="region of interest" description="Disordered" evidence="15">
    <location>
        <begin position="1"/>
        <end position="33"/>
    </location>
</feature>
<feature type="compositionally biased region" description="Basic and acidic residues" evidence="15">
    <location>
        <begin position="821"/>
        <end position="835"/>
    </location>
</feature>
<dbReference type="GO" id="GO:0051321">
    <property type="term" value="P:meiotic cell cycle"/>
    <property type="evidence" value="ECO:0007669"/>
    <property type="project" value="UniProtKB-KW"/>
</dbReference>
<feature type="compositionally biased region" description="Polar residues" evidence="15">
    <location>
        <begin position="1"/>
        <end position="12"/>
    </location>
</feature>
<dbReference type="InterPro" id="IPR035437">
    <property type="entry name" value="SNase_OB-fold_sf"/>
</dbReference>
<evidence type="ECO:0000256" key="13">
    <source>
        <dbReference type="ARBA" id="ARBA00067143"/>
    </source>
</evidence>
<evidence type="ECO:0000256" key="2">
    <source>
        <dbReference type="ARBA" id="ARBA00022473"/>
    </source>
</evidence>
<dbReference type="PANTHER" id="PTHR22948">
    <property type="entry name" value="TUDOR DOMAIN CONTAINING PROTEIN"/>
    <property type="match status" value="1"/>
</dbReference>
<evidence type="ECO:0000256" key="3">
    <source>
        <dbReference type="ARBA" id="ARBA00022490"/>
    </source>
</evidence>
<dbReference type="FunFam" id="2.30.30.140:FF:000048">
    <property type="entry name" value="Tudor domain containing 1"/>
    <property type="match status" value="1"/>
</dbReference>
<dbReference type="Proteomes" id="UP000472265">
    <property type="component" value="Chromosome 20"/>
</dbReference>
<dbReference type="InterPro" id="IPR002999">
    <property type="entry name" value="Tudor"/>
</dbReference>
<evidence type="ECO:0000256" key="14">
    <source>
        <dbReference type="PROSITE-ProRule" id="PRU00134"/>
    </source>
</evidence>
<evidence type="ECO:0000256" key="15">
    <source>
        <dbReference type="SAM" id="MobiDB-lite"/>
    </source>
</evidence>